<dbReference type="NCBIfam" id="TIGR00237">
    <property type="entry name" value="xseA"/>
    <property type="match status" value="1"/>
</dbReference>
<evidence type="ECO:0000313" key="10">
    <source>
        <dbReference type="EMBL" id="KXZ59441.1"/>
    </source>
</evidence>
<dbReference type="InterPro" id="IPR003753">
    <property type="entry name" value="Exonuc_VII_L"/>
</dbReference>
<gene>
    <name evidence="5 10" type="primary">xseA</name>
    <name evidence="10" type="ORF">Bravens_00375</name>
</gene>
<organism evidence="10 11">
    <name type="scientific">Brevibacterium ravenspurgense</name>
    <dbReference type="NCBI Taxonomy" id="479117"/>
    <lineage>
        <taxon>Bacteria</taxon>
        <taxon>Bacillati</taxon>
        <taxon>Actinomycetota</taxon>
        <taxon>Actinomycetes</taxon>
        <taxon>Micrococcales</taxon>
        <taxon>Brevibacteriaceae</taxon>
        <taxon>Brevibacterium</taxon>
    </lineage>
</organism>
<keyword evidence="4 5" id="KW-0269">Exonuclease</keyword>
<comment type="function">
    <text evidence="5">Bidirectionally degrades single-stranded DNA into large acid-insoluble oligonucleotides, which are then degraded further into small acid-soluble oligonucleotides.</text>
</comment>
<feature type="domain" description="OB-fold nucleic acid binding" evidence="9">
    <location>
        <begin position="38"/>
        <end position="126"/>
    </location>
</feature>
<evidence type="ECO:0000259" key="8">
    <source>
        <dbReference type="Pfam" id="PF02601"/>
    </source>
</evidence>
<dbReference type="EC" id="3.1.11.6" evidence="5"/>
<protein>
    <recommendedName>
        <fullName evidence="5">Exodeoxyribonuclease 7 large subunit</fullName>
        <ecNumber evidence="5">3.1.11.6</ecNumber>
    </recommendedName>
    <alternativeName>
        <fullName evidence="5">Exodeoxyribonuclease VII large subunit</fullName>
        <shortName evidence="5">Exonuclease VII large subunit</shortName>
    </alternativeName>
</protein>
<dbReference type="EMBL" id="LQQC01000004">
    <property type="protein sequence ID" value="KXZ59441.1"/>
    <property type="molecule type" value="Genomic_DNA"/>
</dbReference>
<evidence type="ECO:0000256" key="5">
    <source>
        <dbReference type="HAMAP-Rule" id="MF_00378"/>
    </source>
</evidence>
<feature type="region of interest" description="Disordered" evidence="7">
    <location>
        <begin position="1"/>
        <end position="26"/>
    </location>
</feature>
<dbReference type="InterPro" id="IPR025824">
    <property type="entry name" value="OB-fold_nuc-bd_dom"/>
</dbReference>
<dbReference type="Pfam" id="PF13742">
    <property type="entry name" value="tRNA_anti_2"/>
    <property type="match status" value="1"/>
</dbReference>
<comment type="catalytic activity">
    <reaction evidence="5 6">
        <text>Exonucleolytic cleavage in either 5'- to 3'- or 3'- to 5'-direction to yield nucleoside 5'-phosphates.</text>
        <dbReference type="EC" id="3.1.11.6"/>
    </reaction>
</comment>
<name>A0A150HBL0_9MICO</name>
<comment type="similarity">
    <text evidence="5 6">Belongs to the XseA family.</text>
</comment>
<dbReference type="CDD" id="cd04489">
    <property type="entry name" value="ExoVII_LU_OBF"/>
    <property type="match status" value="1"/>
</dbReference>
<evidence type="ECO:0000313" key="11">
    <source>
        <dbReference type="Proteomes" id="UP000243589"/>
    </source>
</evidence>
<keyword evidence="2 5" id="KW-0540">Nuclease</keyword>
<dbReference type="Proteomes" id="UP000243589">
    <property type="component" value="Unassembled WGS sequence"/>
</dbReference>
<evidence type="ECO:0000256" key="6">
    <source>
        <dbReference type="RuleBase" id="RU004355"/>
    </source>
</evidence>
<dbReference type="PANTHER" id="PTHR30008:SF0">
    <property type="entry name" value="EXODEOXYRIBONUCLEASE 7 LARGE SUBUNIT"/>
    <property type="match status" value="1"/>
</dbReference>
<evidence type="ECO:0000256" key="3">
    <source>
        <dbReference type="ARBA" id="ARBA00022801"/>
    </source>
</evidence>
<dbReference type="PATRIC" id="fig|479117.4.peg.371"/>
<comment type="caution">
    <text evidence="10">The sequence shown here is derived from an EMBL/GenBank/DDBJ whole genome shotgun (WGS) entry which is preliminary data.</text>
</comment>
<dbReference type="GO" id="GO:0009318">
    <property type="term" value="C:exodeoxyribonuclease VII complex"/>
    <property type="evidence" value="ECO:0007669"/>
    <property type="project" value="UniProtKB-UniRule"/>
</dbReference>
<dbReference type="Pfam" id="PF02601">
    <property type="entry name" value="Exonuc_VII_L"/>
    <property type="match status" value="1"/>
</dbReference>
<evidence type="ECO:0000256" key="7">
    <source>
        <dbReference type="SAM" id="MobiDB-lite"/>
    </source>
</evidence>
<evidence type="ECO:0000256" key="4">
    <source>
        <dbReference type="ARBA" id="ARBA00022839"/>
    </source>
</evidence>
<proteinExistence type="inferred from homology"/>
<evidence type="ECO:0000256" key="2">
    <source>
        <dbReference type="ARBA" id="ARBA00022722"/>
    </source>
</evidence>
<feature type="domain" description="Exonuclease VII large subunit C-terminal" evidence="8">
    <location>
        <begin position="149"/>
        <end position="352"/>
    </location>
</feature>
<sequence length="440" mass="48245">MAQRISGTPGTLGAHTPRPLPALAGDTTADNPWPLALLSRKMKEYIDRMSVVWVEGQVIQFNRRGRVSYFTLRDLNEEMSLPVQVFNDVLERLESPIEEGSHIVVQLKADFWGKAGRLSMRARDIRPVGLGELLARLERLRRQLAAEGLFDPAAKKPLPFLPGRIGLITGRNSDAEKDVLRNATLRWPAVQFEVRNTAVQGTTAVGQIISALRELDSDPTIDVIVIARGGGSMEDLLPFSNETLIRAVSDATTPVVSAIGHEADNPILDEVADLRASTPTDAAKRIVPDVHEENMKILQARAQLDGALERFISRELTALESVRSRPVLAEPQQMITSRQQDVENWRERAWQLGNAAVQSGLAEVQHLRTQVRSLSPLNTLARGYAVVQSADGTAVRSAETLLPGDHLTITVERGVFTADVTEITNTDGPGRPTEGTDSHD</sequence>
<accession>A0A150HBL0</accession>
<keyword evidence="3 5" id="KW-0378">Hydrolase</keyword>
<dbReference type="RefSeq" id="WP_062019793.1">
    <property type="nucleotide sequence ID" value="NZ_LQQC01000004.1"/>
</dbReference>
<keyword evidence="1 5" id="KW-0963">Cytoplasm</keyword>
<dbReference type="HAMAP" id="MF_00378">
    <property type="entry name" value="Exonuc_7_L"/>
    <property type="match status" value="1"/>
</dbReference>
<dbReference type="InterPro" id="IPR020579">
    <property type="entry name" value="Exonuc_VII_lsu_C"/>
</dbReference>
<dbReference type="GO" id="GO:0006308">
    <property type="term" value="P:DNA catabolic process"/>
    <property type="evidence" value="ECO:0007669"/>
    <property type="project" value="UniProtKB-UniRule"/>
</dbReference>
<comment type="subcellular location">
    <subcellularLocation>
        <location evidence="5 6">Cytoplasm</location>
    </subcellularLocation>
</comment>
<reference evidence="10 11" key="1">
    <citation type="submission" date="2016-01" db="EMBL/GenBank/DDBJ databases">
        <title>Use of Whole Genome Sequencing to ascertain that Brevibacterium massiliense (Roux, Raoult 2009) is a later heterotypic synonym of Brevibacterium ravenspurgense (Mages 2008).</title>
        <authorList>
            <person name="Bernier A.-M."/>
            <person name="Burdz T."/>
            <person name="Huynh C."/>
            <person name="Pachecho A.L."/>
            <person name="Wiebe D."/>
            <person name="Bonner C."/>
            <person name="Bernard K."/>
        </authorList>
    </citation>
    <scope>NUCLEOTIDE SEQUENCE [LARGE SCALE GENOMIC DNA]</scope>
    <source>
        <strain evidence="10 11">CCUG56047</strain>
    </source>
</reference>
<evidence type="ECO:0000256" key="1">
    <source>
        <dbReference type="ARBA" id="ARBA00022490"/>
    </source>
</evidence>
<evidence type="ECO:0000259" key="9">
    <source>
        <dbReference type="Pfam" id="PF13742"/>
    </source>
</evidence>
<dbReference type="PANTHER" id="PTHR30008">
    <property type="entry name" value="EXODEOXYRIBONUCLEASE 7 LARGE SUBUNIT"/>
    <property type="match status" value="1"/>
</dbReference>
<dbReference type="GO" id="GO:0003676">
    <property type="term" value="F:nucleic acid binding"/>
    <property type="evidence" value="ECO:0007669"/>
    <property type="project" value="InterPro"/>
</dbReference>
<keyword evidence="11" id="KW-1185">Reference proteome</keyword>
<dbReference type="AlphaFoldDB" id="A0A150HBL0"/>
<comment type="subunit">
    <text evidence="5">Heterooligomer composed of large and small subunits.</text>
</comment>
<dbReference type="GO" id="GO:0008855">
    <property type="term" value="F:exodeoxyribonuclease VII activity"/>
    <property type="evidence" value="ECO:0007669"/>
    <property type="project" value="UniProtKB-UniRule"/>
</dbReference>
<dbReference type="GO" id="GO:0005737">
    <property type="term" value="C:cytoplasm"/>
    <property type="evidence" value="ECO:0007669"/>
    <property type="project" value="UniProtKB-SubCell"/>
</dbReference>